<dbReference type="InterPro" id="IPR058792">
    <property type="entry name" value="Beta-barrel_RND_2"/>
</dbReference>
<dbReference type="Gene3D" id="1.10.287.470">
    <property type="entry name" value="Helix hairpin bin"/>
    <property type="match status" value="1"/>
</dbReference>
<dbReference type="Proteomes" id="UP000269157">
    <property type="component" value="Unassembled WGS sequence"/>
</dbReference>
<organism evidence="5 6">
    <name type="scientific">Litoreibacter meonggei</name>
    <dbReference type="NCBI Taxonomy" id="1049199"/>
    <lineage>
        <taxon>Bacteria</taxon>
        <taxon>Pseudomonadati</taxon>
        <taxon>Pseudomonadota</taxon>
        <taxon>Alphaproteobacteria</taxon>
        <taxon>Rhodobacterales</taxon>
        <taxon>Roseobacteraceae</taxon>
        <taxon>Litoreibacter</taxon>
    </lineage>
</organism>
<feature type="domain" description="Multidrug resistance protein MdtA-like barrel-sandwich hybrid" evidence="3">
    <location>
        <begin position="30"/>
        <end position="179"/>
    </location>
</feature>
<evidence type="ECO:0000256" key="1">
    <source>
        <dbReference type="ARBA" id="ARBA00009477"/>
    </source>
</evidence>
<dbReference type="GO" id="GO:1990281">
    <property type="term" value="C:efflux pump complex"/>
    <property type="evidence" value="ECO:0007669"/>
    <property type="project" value="TreeGrafter"/>
</dbReference>
<dbReference type="Pfam" id="PF25954">
    <property type="entry name" value="Beta-barrel_RND_2"/>
    <property type="match status" value="1"/>
</dbReference>
<dbReference type="Gene3D" id="2.40.30.170">
    <property type="match status" value="1"/>
</dbReference>
<keyword evidence="6" id="KW-1185">Reference proteome</keyword>
<dbReference type="PANTHER" id="PTHR30469">
    <property type="entry name" value="MULTIDRUG RESISTANCE PROTEIN MDTA"/>
    <property type="match status" value="1"/>
</dbReference>
<dbReference type="AlphaFoldDB" id="A0A497WSG9"/>
<dbReference type="SUPFAM" id="SSF111369">
    <property type="entry name" value="HlyD-like secretion proteins"/>
    <property type="match status" value="1"/>
</dbReference>
<dbReference type="InterPro" id="IPR058625">
    <property type="entry name" value="MdtA-like_BSH"/>
</dbReference>
<sequence length="261" mass="27854">MLRTLLVVTALCLPFASVAQSVSAILEPVNSVEIRPSVNGRLDKILVQEGAVVTKGTVLASIDARVQRARVALASIAAQADGAVIRAEIVIEQAKALRDRVARARSKGAAQKWEVIQSEQAVQLAEADLKVAREGVSQSQRQLELDEAVLEEFSMIAPFDGTILEIQTQRGEIVETETTVLEIGNLKRLRATAFVPLDWLNGLDVGTEIVAQLPTGATATGVVSSIDPRVDPASLSVRVRMAFDNTDLKLLAGTAITISSP</sequence>
<dbReference type="GO" id="GO:0015562">
    <property type="term" value="F:efflux transmembrane transporter activity"/>
    <property type="evidence" value="ECO:0007669"/>
    <property type="project" value="TreeGrafter"/>
</dbReference>
<evidence type="ECO:0000256" key="2">
    <source>
        <dbReference type="SAM" id="SignalP"/>
    </source>
</evidence>
<dbReference type="Gene3D" id="2.40.50.100">
    <property type="match status" value="1"/>
</dbReference>
<accession>A0A497WSG9</accession>
<reference evidence="5 6" key="1">
    <citation type="submission" date="2018-10" db="EMBL/GenBank/DDBJ databases">
        <title>Genomic Encyclopedia of Archaeal and Bacterial Type Strains, Phase II (KMG-II): from individual species to whole genera.</title>
        <authorList>
            <person name="Goeker M."/>
        </authorList>
    </citation>
    <scope>NUCLEOTIDE SEQUENCE [LARGE SCALE GENOMIC DNA]</scope>
    <source>
        <strain evidence="5 6">DSM 29466</strain>
    </source>
</reference>
<feature type="domain" description="CusB-like beta-barrel" evidence="4">
    <location>
        <begin position="200"/>
        <end position="258"/>
    </location>
</feature>
<name>A0A497WSG9_9RHOB</name>
<dbReference type="NCBIfam" id="TIGR01730">
    <property type="entry name" value="RND_mfp"/>
    <property type="match status" value="1"/>
</dbReference>
<feature type="signal peptide" evidence="2">
    <location>
        <begin position="1"/>
        <end position="19"/>
    </location>
</feature>
<evidence type="ECO:0000313" key="5">
    <source>
        <dbReference type="EMBL" id="RLJ59552.1"/>
    </source>
</evidence>
<evidence type="ECO:0000259" key="3">
    <source>
        <dbReference type="Pfam" id="PF25917"/>
    </source>
</evidence>
<comment type="caution">
    <text evidence="5">The sequence shown here is derived from an EMBL/GenBank/DDBJ whole genome shotgun (WGS) entry which is preliminary data.</text>
</comment>
<evidence type="ECO:0000313" key="6">
    <source>
        <dbReference type="Proteomes" id="UP000269157"/>
    </source>
</evidence>
<dbReference type="Pfam" id="PF25917">
    <property type="entry name" value="BSH_RND"/>
    <property type="match status" value="1"/>
</dbReference>
<gene>
    <name evidence="5" type="ORF">BCF46_1703</name>
</gene>
<dbReference type="EMBL" id="RCCE01000002">
    <property type="protein sequence ID" value="RLJ59552.1"/>
    <property type="molecule type" value="Genomic_DNA"/>
</dbReference>
<feature type="chain" id="PRO_5019792065" evidence="2">
    <location>
        <begin position="20"/>
        <end position="261"/>
    </location>
</feature>
<proteinExistence type="inferred from homology"/>
<dbReference type="InterPro" id="IPR006143">
    <property type="entry name" value="RND_pump_MFP"/>
</dbReference>
<evidence type="ECO:0000259" key="4">
    <source>
        <dbReference type="Pfam" id="PF25954"/>
    </source>
</evidence>
<comment type="similarity">
    <text evidence="1">Belongs to the membrane fusion protein (MFP) (TC 8.A.1) family.</text>
</comment>
<keyword evidence="2" id="KW-0732">Signal</keyword>
<protein>
    <submittedName>
        <fullName evidence="5">RND family efflux transporter MFP subunit</fullName>
    </submittedName>
</protein>
<dbReference type="PANTHER" id="PTHR30469:SF15">
    <property type="entry name" value="HLYD FAMILY OF SECRETION PROTEINS"/>
    <property type="match status" value="1"/>
</dbReference>
<dbReference type="RefSeq" id="WP_121023246.1">
    <property type="nucleotide sequence ID" value="NZ_RCCE01000002.1"/>
</dbReference>
<dbReference type="OrthoDB" id="9816569at2"/>